<dbReference type="InParanoid" id="Q6CV92"/>
<dbReference type="HOGENOM" id="CLU_008074_0_0_1"/>
<dbReference type="KEGG" id="kla:KLLA0_B13838g"/>
<organism evidence="6 7">
    <name type="scientific">Kluyveromyces lactis (strain ATCC 8585 / CBS 2359 / DSM 70799 / NBRC 1267 / NRRL Y-1140 / WM37)</name>
    <name type="common">Yeast</name>
    <name type="synonym">Candida sphaerica</name>
    <dbReference type="NCBI Taxonomy" id="284590"/>
    <lineage>
        <taxon>Eukaryota</taxon>
        <taxon>Fungi</taxon>
        <taxon>Dikarya</taxon>
        <taxon>Ascomycota</taxon>
        <taxon>Saccharomycotina</taxon>
        <taxon>Saccharomycetes</taxon>
        <taxon>Saccharomycetales</taxon>
        <taxon>Saccharomycetaceae</taxon>
        <taxon>Kluyveromyces</taxon>
    </lineage>
</organism>
<dbReference type="GeneID" id="2897429"/>
<evidence type="ECO:0000256" key="1">
    <source>
        <dbReference type="ARBA" id="ARBA00004167"/>
    </source>
</evidence>
<dbReference type="PaxDb" id="284590-Q6CV92"/>
<evidence type="ECO:0000256" key="4">
    <source>
        <dbReference type="ARBA" id="ARBA00023136"/>
    </source>
</evidence>
<dbReference type="InterPro" id="IPR009644">
    <property type="entry name" value="FKTN/MNN4/W02B3.4-1"/>
</dbReference>
<evidence type="ECO:0000256" key="3">
    <source>
        <dbReference type="ARBA" id="ARBA00022989"/>
    </source>
</evidence>
<dbReference type="PANTHER" id="PTHR15407:SF28">
    <property type="entry name" value="RIBITOL-5-PHOSPHATE TRANSFERASE FKTN"/>
    <property type="match status" value="1"/>
</dbReference>
<reference evidence="6 7" key="1">
    <citation type="journal article" date="2004" name="Nature">
        <title>Genome evolution in yeasts.</title>
        <authorList>
            <consortium name="Genolevures"/>
            <person name="Dujon B."/>
            <person name="Sherman D."/>
            <person name="Fischer G."/>
            <person name="Durrens P."/>
            <person name="Casaregola S."/>
            <person name="Lafontaine I."/>
            <person name="de Montigny J."/>
            <person name="Marck C."/>
            <person name="Neuveglise C."/>
            <person name="Talla E."/>
            <person name="Goffard N."/>
            <person name="Frangeul L."/>
            <person name="Aigle M."/>
            <person name="Anthouard V."/>
            <person name="Babour A."/>
            <person name="Barbe V."/>
            <person name="Barnay S."/>
            <person name="Blanchin S."/>
            <person name="Beckerich J.M."/>
            <person name="Beyne E."/>
            <person name="Bleykasten C."/>
            <person name="Boisrame A."/>
            <person name="Boyer J."/>
            <person name="Cattolico L."/>
            <person name="Confanioleri F."/>
            <person name="de Daruvar A."/>
            <person name="Despons L."/>
            <person name="Fabre E."/>
            <person name="Fairhead C."/>
            <person name="Ferry-Dumazet H."/>
            <person name="Groppi A."/>
            <person name="Hantraye F."/>
            <person name="Hennequin C."/>
            <person name="Jauniaux N."/>
            <person name="Joyet P."/>
            <person name="Kachouri R."/>
            <person name="Kerrest A."/>
            <person name="Koszul R."/>
            <person name="Lemaire M."/>
            <person name="Lesur I."/>
            <person name="Ma L."/>
            <person name="Muller H."/>
            <person name="Nicaud J.M."/>
            <person name="Nikolski M."/>
            <person name="Oztas S."/>
            <person name="Ozier-Kalogeropoulos O."/>
            <person name="Pellenz S."/>
            <person name="Potier S."/>
            <person name="Richard G.F."/>
            <person name="Straub M.L."/>
            <person name="Suleau A."/>
            <person name="Swennene D."/>
            <person name="Tekaia F."/>
            <person name="Wesolowski-Louvel M."/>
            <person name="Westhof E."/>
            <person name="Wirth B."/>
            <person name="Zeniou-Meyer M."/>
            <person name="Zivanovic I."/>
            <person name="Bolotin-Fukuhara M."/>
            <person name="Thierry A."/>
            <person name="Bouchier C."/>
            <person name="Caudron B."/>
            <person name="Scarpelli C."/>
            <person name="Gaillardin C."/>
            <person name="Weissenbach J."/>
            <person name="Wincker P."/>
            <person name="Souciet J.L."/>
        </authorList>
    </citation>
    <scope>NUCLEOTIDE SEQUENCE [LARGE SCALE GENOMIC DNA]</scope>
    <source>
        <strain evidence="7">ATCC 8585 / CBS 2359 / DSM 70799 / NBRC 1267 / NRRL Y-1140 / WM37</strain>
    </source>
</reference>
<keyword evidence="2" id="KW-0812">Transmembrane</keyword>
<dbReference type="GO" id="GO:0016020">
    <property type="term" value="C:membrane"/>
    <property type="evidence" value="ECO:0007669"/>
    <property type="project" value="UniProtKB-SubCell"/>
</dbReference>
<evidence type="ECO:0000259" key="5">
    <source>
        <dbReference type="Pfam" id="PF04991"/>
    </source>
</evidence>
<protein>
    <submittedName>
        <fullName evidence="6">KLLA0B13838p</fullName>
    </submittedName>
</protein>
<name>Q6CV92_KLULA</name>
<keyword evidence="7" id="KW-1185">Reference proteome</keyword>
<evidence type="ECO:0000313" key="7">
    <source>
        <dbReference type="Proteomes" id="UP000000598"/>
    </source>
</evidence>
<dbReference type="Proteomes" id="UP000000598">
    <property type="component" value="Chromosome B"/>
</dbReference>
<sequence length="820" mass="95955">MSVYLDHINEHFDEITSEGSQFELPFNWYDWADLSSLNDFIDMEPEEKLDCSFVVRKYFPLETVKKLETKFKRKLFDYDRLKPLGVQAFLQNTKLIDPTVSDPIVDIDEHCVSNNSPFSPGFMSIKTLNWSRPEVYNLQARSVLYTNPSAQPLSVTFLNNQSSLQVPVTSANSVGKEEEGSPDQDWKPNSILFNGLLQKFIGKYKKSPKFDPFAIWSQLSPKIKNFQFNGEGHRRLPYKLELNESSFEFNALGRYNELKANEANISAHQRHYMEALELSLNTHYIDLTKYFTEASHVTDMIHLGHHYDGRFFRGGLSHSEVRARLDAIIRAWLHFTVSNDLTAWLAHGTLYGWLYNGLAFTWDGDHDVQMPIADLNRMAKKFNQTVIVEDPTRGNGRYFLDVGTFITARNKGNGLNNIDARFIDVDSGLYVDITGLSVSYEPIADRFEWLVHKYFNDLKTDPEHMPFYEDPNVVPNVSGLSVLDRLKYELALNKTEGQLTRARHEYLSRNIKERDKKELYQSDSLKDRYNINKHAQAYNCRNKHFQTLFELSPLRLTFFHGVPAYVPNLVLKDLNAEYKVPIENGYQCYEGECYVPELRGWYPEGRVKQMVELLVKSPNLKKVFPEDGIKKLEKNEFELLLMEFSQDPKLEELFIYAVNTFQITAFRQRELEFIYDGKMLSYDKNMLLDEFIQNRYFNPVFKDVFLKKQDTAIWNEFVENTDIPYGQIDKLWRELKLKVARQLFKLDEKYANYKIDWANDAGYQSPASPLNFNTRGEKFYIMGKKWNNRLVVRDPVDLDTSITEQYHLSDEKKYTKKKDN</sequence>
<dbReference type="InterPro" id="IPR007074">
    <property type="entry name" value="LicD/FKTN/FKRP_NTP_transf"/>
</dbReference>
<proteinExistence type="predicted"/>
<dbReference type="PANTHER" id="PTHR15407">
    <property type="entry name" value="FUKUTIN-RELATED"/>
    <property type="match status" value="1"/>
</dbReference>
<dbReference type="Pfam" id="PF04991">
    <property type="entry name" value="LicD"/>
    <property type="match status" value="1"/>
</dbReference>
<keyword evidence="3" id="KW-1133">Transmembrane helix</keyword>
<dbReference type="AlphaFoldDB" id="Q6CV92"/>
<dbReference type="OMA" id="WYDWADL"/>
<gene>
    <name evidence="6" type="ORF">KLLA0_B13838g</name>
</gene>
<evidence type="ECO:0000313" key="6">
    <source>
        <dbReference type="EMBL" id="CAH02540.1"/>
    </source>
</evidence>
<accession>Q6CV92</accession>
<evidence type="ECO:0000256" key="2">
    <source>
        <dbReference type="ARBA" id="ARBA00022692"/>
    </source>
</evidence>
<dbReference type="GO" id="GO:0009100">
    <property type="term" value="P:glycoprotein metabolic process"/>
    <property type="evidence" value="ECO:0007669"/>
    <property type="project" value="UniProtKB-ARBA"/>
</dbReference>
<comment type="subcellular location">
    <subcellularLocation>
        <location evidence="1">Membrane</location>
        <topology evidence="1">Single-pass membrane protein</topology>
    </subcellularLocation>
</comment>
<dbReference type="RefSeq" id="XP_452147.1">
    <property type="nucleotide sequence ID" value="XM_452147.1"/>
</dbReference>
<feature type="domain" description="LicD/FKTN/FKRP nucleotidyltransferase" evidence="5">
    <location>
        <begin position="338"/>
        <end position="579"/>
    </location>
</feature>
<dbReference type="EMBL" id="CR382122">
    <property type="protein sequence ID" value="CAH02540.1"/>
    <property type="molecule type" value="Genomic_DNA"/>
</dbReference>
<dbReference type="eggNOG" id="ENOG502QREF">
    <property type="taxonomic scope" value="Eukaryota"/>
</dbReference>
<keyword evidence="4" id="KW-0472">Membrane</keyword>